<dbReference type="Proteomes" id="UP001230339">
    <property type="component" value="Chromosome"/>
</dbReference>
<name>A0ABY9GH64_9PSED</name>
<keyword evidence="3" id="KW-1185">Reference proteome</keyword>
<dbReference type="RefSeq" id="WP_305416566.1">
    <property type="nucleotide sequence ID" value="NZ_CP117426.1"/>
</dbReference>
<dbReference type="EMBL" id="CP117449">
    <property type="protein sequence ID" value="WLH14814.1"/>
    <property type="molecule type" value="Genomic_DNA"/>
</dbReference>
<gene>
    <name evidence="2" type="ORF">PSH57_11130</name>
</gene>
<keyword evidence="1" id="KW-0732">Signal</keyword>
<protein>
    <submittedName>
        <fullName evidence="2">Transporter</fullName>
    </submittedName>
</protein>
<evidence type="ECO:0000313" key="2">
    <source>
        <dbReference type="EMBL" id="WLH14814.1"/>
    </source>
</evidence>
<sequence length="319" mass="33950">MKRFISLIVVLFLFVARITVSQASEGVAYGGPLGGTDMGSAYLPPQPGFYGGVIYARLSGSKLNDNSGKEIRGSNVKYSGDLAGVGLLYVYPFQLGGGAIASGLIQPLTLSGNLKVFGQEQSYSGMGDLYADLFSWSKHIGGAGIGPAGAPLPYGLTVKASASIIFPTGEYNEHNAISPGANKYFFLPNVAFTYLTSPNMLGEGFEMSTTLWYQSALRNRATDIQSGDVVNVDFSLTQRSGLWQYGLAGQYAKQIEDDTFHGESLEPDGNRMQLASVGPIVSRMFPEVGLMVKAKGSVNVKAVNGMSINSLTLSLVKKF</sequence>
<evidence type="ECO:0000256" key="1">
    <source>
        <dbReference type="SAM" id="SignalP"/>
    </source>
</evidence>
<dbReference type="Pfam" id="PF13557">
    <property type="entry name" value="Phenol_MetA_deg"/>
    <property type="match status" value="1"/>
</dbReference>
<accession>A0ABY9GH64</accession>
<dbReference type="InterPro" id="IPR025737">
    <property type="entry name" value="FApF"/>
</dbReference>
<feature type="signal peptide" evidence="1">
    <location>
        <begin position="1"/>
        <end position="23"/>
    </location>
</feature>
<feature type="chain" id="PRO_5045976796" evidence="1">
    <location>
        <begin position="24"/>
        <end position="319"/>
    </location>
</feature>
<evidence type="ECO:0000313" key="3">
    <source>
        <dbReference type="Proteomes" id="UP001230339"/>
    </source>
</evidence>
<reference evidence="2 3" key="1">
    <citation type="submission" date="2023-02" db="EMBL/GenBank/DDBJ databases">
        <title>Evolution of Hrp T3SS in non-pathogenic Pseudomonas fluorescens.</title>
        <authorList>
            <person name="Liao K."/>
            <person name="Wei H."/>
            <person name="Gu Y."/>
        </authorList>
    </citation>
    <scope>NUCLEOTIDE SEQUENCE [LARGE SCALE GENOMIC DNA]</scope>
    <source>
        <strain evidence="2 3">FP205</strain>
    </source>
</reference>
<proteinExistence type="predicted"/>
<organism evidence="2 3">
    <name type="scientific">Pseudomonas hefeiensis</name>
    <dbReference type="NCBI Taxonomy" id="2738125"/>
    <lineage>
        <taxon>Bacteria</taxon>
        <taxon>Pseudomonadati</taxon>
        <taxon>Pseudomonadota</taxon>
        <taxon>Gammaproteobacteria</taxon>
        <taxon>Pseudomonadales</taxon>
        <taxon>Pseudomonadaceae</taxon>
        <taxon>Pseudomonas</taxon>
    </lineage>
</organism>